<sequence>MRKTLNRQQLLELFDEWGATGKYESDLESVEYRGYKVIAETVGEYFTENRETVKIVDVAAGTGLVGIKLQELGFKIMDWVDPSKGMMKTAESRNIYDKYFTEYVGENKLPIDTDRYDCCVCAGGFGEGFMPVNALFDMTRIVKPGGLVIFNVIKSNLQTTDELRDRLMPLIDTFVADNIWKTMRRETLPNQIAGSDGYLMVYKVLVSEITTVPQLPPLK</sequence>
<gene>
    <name evidence="2" type="ORF">SNE40_015788</name>
</gene>
<evidence type="ECO:0000313" key="3">
    <source>
        <dbReference type="Proteomes" id="UP001347796"/>
    </source>
</evidence>
<evidence type="ECO:0000259" key="1">
    <source>
        <dbReference type="Pfam" id="PF13649"/>
    </source>
</evidence>
<dbReference type="Gene3D" id="3.40.50.150">
    <property type="entry name" value="Vaccinia Virus protein VP39"/>
    <property type="match status" value="1"/>
</dbReference>
<dbReference type="AlphaFoldDB" id="A0AAN8JIQ2"/>
<dbReference type="CDD" id="cd02440">
    <property type="entry name" value="AdoMet_MTases"/>
    <property type="match status" value="1"/>
</dbReference>
<feature type="domain" description="Methyltransferase" evidence="1">
    <location>
        <begin position="55"/>
        <end position="146"/>
    </location>
</feature>
<reference evidence="2 3" key="1">
    <citation type="submission" date="2024-01" db="EMBL/GenBank/DDBJ databases">
        <title>The genome of the rayed Mediterranean limpet Patella caerulea (Linnaeus, 1758).</title>
        <authorList>
            <person name="Anh-Thu Weber A."/>
            <person name="Halstead-Nussloch G."/>
        </authorList>
    </citation>
    <scope>NUCLEOTIDE SEQUENCE [LARGE SCALE GENOMIC DNA]</scope>
    <source>
        <strain evidence="2">AATW-2023a</strain>
        <tissue evidence="2">Whole specimen</tissue>
    </source>
</reference>
<accession>A0AAN8JIQ2</accession>
<name>A0AAN8JIQ2_PATCE</name>
<proteinExistence type="predicted"/>
<protein>
    <recommendedName>
        <fullName evidence="1">Methyltransferase domain-containing protein</fullName>
    </recommendedName>
</protein>
<dbReference type="Pfam" id="PF13649">
    <property type="entry name" value="Methyltransf_25"/>
    <property type="match status" value="1"/>
</dbReference>
<dbReference type="SUPFAM" id="SSF53335">
    <property type="entry name" value="S-adenosyl-L-methionine-dependent methyltransferases"/>
    <property type="match status" value="1"/>
</dbReference>
<organism evidence="2 3">
    <name type="scientific">Patella caerulea</name>
    <name type="common">Rayed Mediterranean limpet</name>
    <dbReference type="NCBI Taxonomy" id="87958"/>
    <lineage>
        <taxon>Eukaryota</taxon>
        <taxon>Metazoa</taxon>
        <taxon>Spiralia</taxon>
        <taxon>Lophotrochozoa</taxon>
        <taxon>Mollusca</taxon>
        <taxon>Gastropoda</taxon>
        <taxon>Patellogastropoda</taxon>
        <taxon>Patelloidea</taxon>
        <taxon>Patellidae</taxon>
        <taxon>Patella</taxon>
    </lineage>
</organism>
<dbReference type="Proteomes" id="UP001347796">
    <property type="component" value="Unassembled WGS sequence"/>
</dbReference>
<keyword evidence="3" id="KW-1185">Reference proteome</keyword>
<evidence type="ECO:0000313" key="2">
    <source>
        <dbReference type="EMBL" id="KAK6177745.1"/>
    </source>
</evidence>
<dbReference type="EMBL" id="JAZGQO010000010">
    <property type="protein sequence ID" value="KAK6177745.1"/>
    <property type="molecule type" value="Genomic_DNA"/>
</dbReference>
<comment type="caution">
    <text evidence="2">The sequence shown here is derived from an EMBL/GenBank/DDBJ whole genome shotgun (WGS) entry which is preliminary data.</text>
</comment>
<dbReference type="InterPro" id="IPR041698">
    <property type="entry name" value="Methyltransf_25"/>
</dbReference>
<dbReference type="InterPro" id="IPR029063">
    <property type="entry name" value="SAM-dependent_MTases_sf"/>
</dbReference>